<dbReference type="Gene3D" id="2.40.50.100">
    <property type="match status" value="2"/>
</dbReference>
<dbReference type="Proteomes" id="UP001597118">
    <property type="component" value="Unassembled WGS sequence"/>
</dbReference>
<evidence type="ECO:0000256" key="1">
    <source>
        <dbReference type="ARBA" id="ARBA00009477"/>
    </source>
</evidence>
<dbReference type="PANTHER" id="PTHR30469">
    <property type="entry name" value="MULTIDRUG RESISTANCE PROTEIN MDTA"/>
    <property type="match status" value="1"/>
</dbReference>
<keyword evidence="2" id="KW-0175">Coiled coil</keyword>
<organism evidence="6 7">
    <name type="scientific">Pseudopedobacter beijingensis</name>
    <dbReference type="NCBI Taxonomy" id="1207056"/>
    <lineage>
        <taxon>Bacteria</taxon>
        <taxon>Pseudomonadati</taxon>
        <taxon>Bacteroidota</taxon>
        <taxon>Sphingobacteriia</taxon>
        <taxon>Sphingobacteriales</taxon>
        <taxon>Sphingobacteriaceae</taxon>
        <taxon>Pseudopedobacter</taxon>
    </lineage>
</organism>
<dbReference type="PRINTS" id="PR01490">
    <property type="entry name" value="RTXTOXIND"/>
</dbReference>
<evidence type="ECO:0000259" key="5">
    <source>
        <dbReference type="Pfam" id="PF26002"/>
    </source>
</evidence>
<accession>A0ABW4I6T7</accession>
<dbReference type="Gene3D" id="2.40.30.170">
    <property type="match status" value="1"/>
</dbReference>
<dbReference type="NCBIfam" id="TIGR01730">
    <property type="entry name" value="RND_mfp"/>
    <property type="match status" value="1"/>
</dbReference>
<dbReference type="Pfam" id="PF25876">
    <property type="entry name" value="HH_MFP_RND"/>
    <property type="match status" value="1"/>
</dbReference>
<proteinExistence type="inferred from homology"/>
<feature type="domain" description="Multidrug resistance protein MdtA-like barrel-sandwich hybrid" evidence="4">
    <location>
        <begin position="61"/>
        <end position="221"/>
    </location>
</feature>
<dbReference type="InterPro" id="IPR006143">
    <property type="entry name" value="RND_pump_MFP"/>
</dbReference>
<dbReference type="InterPro" id="IPR058624">
    <property type="entry name" value="MdtA-like_HH"/>
</dbReference>
<protein>
    <submittedName>
        <fullName evidence="6">Efflux RND transporter periplasmic adaptor subunit</fullName>
    </submittedName>
</protein>
<gene>
    <name evidence="6" type="ORF">ACFSAH_01130</name>
</gene>
<dbReference type="SUPFAM" id="SSF111369">
    <property type="entry name" value="HlyD-like secretion proteins"/>
    <property type="match status" value="1"/>
</dbReference>
<feature type="domain" description="Multidrug resistance protein MdtA-like alpha-helical hairpin" evidence="3">
    <location>
        <begin position="117"/>
        <end position="184"/>
    </location>
</feature>
<dbReference type="PANTHER" id="PTHR30469:SF33">
    <property type="entry name" value="SLR1207 PROTEIN"/>
    <property type="match status" value="1"/>
</dbReference>
<dbReference type="Gene3D" id="2.40.420.20">
    <property type="match status" value="1"/>
</dbReference>
<feature type="domain" description="AprE-like beta-barrel" evidence="5">
    <location>
        <begin position="240"/>
        <end position="330"/>
    </location>
</feature>
<dbReference type="InterPro" id="IPR058982">
    <property type="entry name" value="Beta-barrel_AprE"/>
</dbReference>
<evidence type="ECO:0000259" key="3">
    <source>
        <dbReference type="Pfam" id="PF25876"/>
    </source>
</evidence>
<comment type="caution">
    <text evidence="6">The sequence shown here is derived from an EMBL/GenBank/DDBJ whole genome shotgun (WGS) entry which is preliminary data.</text>
</comment>
<name>A0ABW4I6T7_9SPHI</name>
<sequence>MNKRLKKVLIIVVVLMVLVAIAGKLGWIGKPKKLKVAVAKVEEKEVVETVSASGKIQPEVQVKLSPEVSGEIVELNVKEGDIVKKGQLLCKIKPDILISGYDRSVASYNAQKASVGSAQQQIVQAEANFKNVESRYKRNETLFKEKVISASEFDAVKAEYLTAKANLESAKQNLIASKFNLDQTGAAVKEASDNLARTNIYAPVDGVVSKLSVEKGERVVGTAQMSGTEIMTIANLNSMEVNVDVNENDINRLSLGDTAIIEVDAFLGKKFKGVVTEIASSAKTTGESVDQVTNFTVKVKILPESYANLQKSSLPSPFRPGLSATVDIQTAKSKGMVVPIQAVTVRDQENKGEEQVNKDKVETKSSNVNKANEFVFVVEGGKVKQVSVKTGIQDNQNIIVTGLKAGQQVVSAPYSAISKDLKADDEVEVVDKSKLFAEVKK</sequence>
<dbReference type="InterPro" id="IPR058625">
    <property type="entry name" value="MdtA-like_BSH"/>
</dbReference>
<dbReference type="EMBL" id="JBHUDG010000002">
    <property type="protein sequence ID" value="MFD1628456.1"/>
    <property type="molecule type" value="Genomic_DNA"/>
</dbReference>
<dbReference type="Pfam" id="PF26002">
    <property type="entry name" value="Beta-barrel_AprE"/>
    <property type="match status" value="1"/>
</dbReference>
<comment type="similarity">
    <text evidence="1">Belongs to the membrane fusion protein (MFP) (TC 8.A.1) family.</text>
</comment>
<dbReference type="RefSeq" id="WP_379660845.1">
    <property type="nucleotide sequence ID" value="NZ_JBHUDG010000002.1"/>
</dbReference>
<evidence type="ECO:0000313" key="6">
    <source>
        <dbReference type="EMBL" id="MFD1628456.1"/>
    </source>
</evidence>
<evidence type="ECO:0000259" key="4">
    <source>
        <dbReference type="Pfam" id="PF25917"/>
    </source>
</evidence>
<reference evidence="7" key="1">
    <citation type="journal article" date="2019" name="Int. J. Syst. Evol. Microbiol.">
        <title>The Global Catalogue of Microorganisms (GCM) 10K type strain sequencing project: providing services to taxonomists for standard genome sequencing and annotation.</title>
        <authorList>
            <consortium name="The Broad Institute Genomics Platform"/>
            <consortium name="The Broad Institute Genome Sequencing Center for Infectious Disease"/>
            <person name="Wu L."/>
            <person name="Ma J."/>
        </authorList>
    </citation>
    <scope>NUCLEOTIDE SEQUENCE [LARGE SCALE GENOMIC DNA]</scope>
    <source>
        <strain evidence="7">CCUG 53762</strain>
    </source>
</reference>
<keyword evidence="7" id="KW-1185">Reference proteome</keyword>
<feature type="coiled-coil region" evidence="2">
    <location>
        <begin position="115"/>
        <end position="173"/>
    </location>
</feature>
<evidence type="ECO:0000313" key="7">
    <source>
        <dbReference type="Proteomes" id="UP001597118"/>
    </source>
</evidence>
<dbReference type="Pfam" id="PF25917">
    <property type="entry name" value="BSH_RND"/>
    <property type="match status" value="1"/>
</dbReference>
<evidence type="ECO:0000256" key="2">
    <source>
        <dbReference type="SAM" id="Coils"/>
    </source>
</evidence>
<dbReference type="Gene3D" id="1.10.287.470">
    <property type="entry name" value="Helix hairpin bin"/>
    <property type="match status" value="1"/>
</dbReference>